<dbReference type="EMBL" id="BAABME010012794">
    <property type="protein sequence ID" value="GAA0185526.1"/>
    <property type="molecule type" value="Genomic_DNA"/>
</dbReference>
<evidence type="ECO:0000256" key="1">
    <source>
        <dbReference type="SAM" id="MobiDB-lite"/>
    </source>
</evidence>
<organism evidence="2 3">
    <name type="scientific">Lithospermum erythrorhizon</name>
    <name type="common">Purple gromwell</name>
    <name type="synonym">Lithospermum officinale var. erythrorhizon</name>
    <dbReference type="NCBI Taxonomy" id="34254"/>
    <lineage>
        <taxon>Eukaryota</taxon>
        <taxon>Viridiplantae</taxon>
        <taxon>Streptophyta</taxon>
        <taxon>Embryophyta</taxon>
        <taxon>Tracheophyta</taxon>
        <taxon>Spermatophyta</taxon>
        <taxon>Magnoliopsida</taxon>
        <taxon>eudicotyledons</taxon>
        <taxon>Gunneridae</taxon>
        <taxon>Pentapetalae</taxon>
        <taxon>asterids</taxon>
        <taxon>lamiids</taxon>
        <taxon>Boraginales</taxon>
        <taxon>Boraginaceae</taxon>
        <taxon>Boraginoideae</taxon>
        <taxon>Lithospermeae</taxon>
        <taxon>Lithospermum</taxon>
    </lineage>
</organism>
<evidence type="ECO:0000313" key="3">
    <source>
        <dbReference type="Proteomes" id="UP001454036"/>
    </source>
</evidence>
<gene>
    <name evidence="2" type="ORF">LIER_32814</name>
</gene>
<proteinExistence type="predicted"/>
<name>A0AAV3RUW5_LITER</name>
<feature type="compositionally biased region" description="Acidic residues" evidence="1">
    <location>
        <begin position="56"/>
        <end position="67"/>
    </location>
</feature>
<accession>A0AAV3RUW5</accession>
<keyword evidence="3" id="KW-1185">Reference proteome</keyword>
<comment type="caution">
    <text evidence="2">The sequence shown here is derived from an EMBL/GenBank/DDBJ whole genome shotgun (WGS) entry which is preliminary data.</text>
</comment>
<dbReference type="AlphaFoldDB" id="A0AAV3RUW5"/>
<reference evidence="2 3" key="1">
    <citation type="submission" date="2024-01" db="EMBL/GenBank/DDBJ databases">
        <title>The complete chloroplast genome sequence of Lithospermum erythrorhizon: insights into the phylogenetic relationship among Boraginaceae species and the maternal lineages of purple gromwells.</title>
        <authorList>
            <person name="Okada T."/>
            <person name="Watanabe K."/>
        </authorList>
    </citation>
    <scope>NUCLEOTIDE SEQUENCE [LARGE SCALE GENOMIC DNA]</scope>
</reference>
<dbReference type="Proteomes" id="UP001454036">
    <property type="component" value="Unassembled WGS sequence"/>
</dbReference>
<feature type="region of interest" description="Disordered" evidence="1">
    <location>
        <begin position="50"/>
        <end position="74"/>
    </location>
</feature>
<sequence length="74" mass="8001">MSTRVEETISNSVYDLNKNDDLFQCHPNHGNSVPTGFFFNNNLNLHGCSSIAATEGDGDDDDNDDGGYDYAPAA</sequence>
<evidence type="ECO:0000313" key="2">
    <source>
        <dbReference type="EMBL" id="GAA0185526.1"/>
    </source>
</evidence>
<protein>
    <submittedName>
        <fullName evidence="2">Uncharacterized protein</fullName>
    </submittedName>
</protein>